<organism evidence="2 3">
    <name type="scientific">Pseudochryseolinea flava</name>
    <dbReference type="NCBI Taxonomy" id="2059302"/>
    <lineage>
        <taxon>Bacteria</taxon>
        <taxon>Pseudomonadati</taxon>
        <taxon>Bacteroidota</taxon>
        <taxon>Cytophagia</taxon>
        <taxon>Cytophagales</taxon>
        <taxon>Fulvivirgaceae</taxon>
        <taxon>Pseudochryseolinea</taxon>
    </lineage>
</organism>
<feature type="region of interest" description="Disordered" evidence="1">
    <location>
        <begin position="70"/>
        <end position="91"/>
    </location>
</feature>
<keyword evidence="3" id="KW-1185">Reference proteome</keyword>
<dbReference type="Pfam" id="PF07610">
    <property type="entry name" value="DUF1573"/>
    <property type="match status" value="1"/>
</dbReference>
<reference evidence="2 3" key="1">
    <citation type="submission" date="2018-06" db="EMBL/GenBank/DDBJ databases">
        <title>Chryseolinea flavus sp. nov., a member of the phylum Bacteroidetes isolated from soil.</title>
        <authorList>
            <person name="Li Y."/>
            <person name="Wang J."/>
        </authorList>
    </citation>
    <scope>NUCLEOTIDE SEQUENCE [LARGE SCALE GENOMIC DNA]</scope>
    <source>
        <strain evidence="2 3">SDU1-6</strain>
    </source>
</reference>
<dbReference type="Gene3D" id="2.60.40.10">
    <property type="entry name" value="Immunoglobulins"/>
    <property type="match status" value="1"/>
</dbReference>
<dbReference type="InterPro" id="IPR013783">
    <property type="entry name" value="Ig-like_fold"/>
</dbReference>
<evidence type="ECO:0000256" key="1">
    <source>
        <dbReference type="SAM" id="MobiDB-lite"/>
    </source>
</evidence>
<feature type="compositionally biased region" description="Polar residues" evidence="1">
    <location>
        <begin position="72"/>
        <end position="81"/>
    </location>
</feature>
<accession>A0A364Y7U6</accession>
<name>A0A364Y7U6_9BACT</name>
<dbReference type="AlphaFoldDB" id="A0A364Y7U6"/>
<dbReference type="OrthoDB" id="826619at2"/>
<sequence>MKPEIRLRNYWKMLMSCWNKSAAKKLKIGIEKNMKTQIVRSLVFTALVALTLGACNSKDAEKKIAAAEEQLQKSPAPTATVPQPEAKPEGPLPAFQFETTKHDFGTLKEGDPAEFTYKFTNNGAAPLVISSVKPSCGCTVPEYSQQPIAVGGSGFVKVKFDTNGKSNVQNKTVTVIANTYPKEITLNFTAVIVPKAGPSAK</sequence>
<evidence type="ECO:0000313" key="3">
    <source>
        <dbReference type="Proteomes" id="UP000251889"/>
    </source>
</evidence>
<dbReference type="InterPro" id="IPR011467">
    <property type="entry name" value="DUF1573"/>
</dbReference>
<gene>
    <name evidence="2" type="ORF">DQQ10_02870</name>
</gene>
<dbReference type="PANTHER" id="PTHR37833">
    <property type="entry name" value="LIPOPROTEIN-RELATED"/>
    <property type="match status" value="1"/>
</dbReference>
<evidence type="ECO:0000313" key="2">
    <source>
        <dbReference type="EMBL" id="RAW03057.1"/>
    </source>
</evidence>
<dbReference type="PANTHER" id="PTHR37833:SF1">
    <property type="entry name" value="SIGNAL PEPTIDE PROTEIN"/>
    <property type="match status" value="1"/>
</dbReference>
<dbReference type="Proteomes" id="UP000251889">
    <property type="component" value="Unassembled WGS sequence"/>
</dbReference>
<dbReference type="EMBL" id="QMFY01000001">
    <property type="protein sequence ID" value="RAW03057.1"/>
    <property type="molecule type" value="Genomic_DNA"/>
</dbReference>
<proteinExistence type="predicted"/>
<comment type="caution">
    <text evidence="2">The sequence shown here is derived from an EMBL/GenBank/DDBJ whole genome shotgun (WGS) entry which is preliminary data.</text>
</comment>
<protein>
    <submittedName>
        <fullName evidence="2">DUF1573 domain-containing protein</fullName>
    </submittedName>
</protein>